<organism evidence="2 3">
    <name type="scientific">Celerinatantimonas diazotrophica</name>
    <dbReference type="NCBI Taxonomy" id="412034"/>
    <lineage>
        <taxon>Bacteria</taxon>
        <taxon>Pseudomonadati</taxon>
        <taxon>Pseudomonadota</taxon>
        <taxon>Gammaproteobacteria</taxon>
        <taxon>Celerinatantimonadaceae</taxon>
        <taxon>Celerinatantimonas</taxon>
    </lineage>
</organism>
<protein>
    <submittedName>
        <fullName evidence="2">Uncharacterized protein</fullName>
    </submittedName>
</protein>
<feature type="signal peptide" evidence="1">
    <location>
        <begin position="1"/>
        <end position="23"/>
    </location>
</feature>
<evidence type="ECO:0000256" key="1">
    <source>
        <dbReference type="SAM" id="SignalP"/>
    </source>
</evidence>
<keyword evidence="3" id="KW-1185">Reference proteome</keyword>
<comment type="caution">
    <text evidence="2">The sequence shown here is derived from an EMBL/GenBank/DDBJ whole genome shotgun (WGS) entry which is preliminary data.</text>
</comment>
<proteinExistence type="predicted"/>
<feature type="chain" id="PRO_5021024371" evidence="1">
    <location>
        <begin position="24"/>
        <end position="233"/>
    </location>
</feature>
<reference evidence="2 3" key="1">
    <citation type="submission" date="2019-03" db="EMBL/GenBank/DDBJ databases">
        <title>Genomic Encyclopedia of Type Strains, Phase IV (KMG-IV): sequencing the most valuable type-strain genomes for metagenomic binning, comparative biology and taxonomic classification.</title>
        <authorList>
            <person name="Goeker M."/>
        </authorList>
    </citation>
    <scope>NUCLEOTIDE SEQUENCE [LARGE SCALE GENOMIC DNA]</scope>
    <source>
        <strain evidence="2 3">DSM 18577</strain>
    </source>
</reference>
<dbReference type="RefSeq" id="WP_131913851.1">
    <property type="nucleotide sequence ID" value="NZ_OU594967.1"/>
</dbReference>
<keyword evidence="1" id="KW-0732">Signal</keyword>
<evidence type="ECO:0000313" key="2">
    <source>
        <dbReference type="EMBL" id="TCK46954.1"/>
    </source>
</evidence>
<dbReference type="AlphaFoldDB" id="A0A4R1J979"/>
<gene>
    <name evidence="2" type="ORF">EV690_3106</name>
</gene>
<name>A0A4R1J979_9GAMM</name>
<sequence>MMRITKTLQLALLLVLVTGQALAADDVKISSLPADDLNFSDCPSDAFTLSSLNAHALDQPLTQAAIAQIKRSGALLVSNLSSAKTSSQMKILRQQLGAHWKLQLSRIENGFQSAMLFRPTKFQAVGTFNQSSGTSSNVWVILAQANGQSLALISTIHGPYSSNLLVQQKTAAQRHQVILAGQLPPLKLVHHYQYQQQKSKLSLLSRGLTVCATDEFPLAHNHYLQWLSITFGS</sequence>
<evidence type="ECO:0000313" key="3">
    <source>
        <dbReference type="Proteomes" id="UP000295565"/>
    </source>
</evidence>
<dbReference type="EMBL" id="SMGD01000016">
    <property type="protein sequence ID" value="TCK46954.1"/>
    <property type="molecule type" value="Genomic_DNA"/>
</dbReference>
<dbReference type="Proteomes" id="UP000295565">
    <property type="component" value="Unassembled WGS sequence"/>
</dbReference>
<accession>A0A4R1J979</accession>